<name>A0A918D6F0_9ACTN</name>
<sequence>MGLHRGLADEEDAGDLAVRRAFGDQREDLAFAGGEGIVAWGADRGDEAGVAGAVRA</sequence>
<reference evidence="1 2" key="1">
    <citation type="journal article" date="2014" name="Int. J. Syst. Evol. Microbiol.">
        <title>Complete genome sequence of Corynebacterium casei LMG S-19264T (=DSM 44701T), isolated from a smear-ripened cheese.</title>
        <authorList>
            <consortium name="US DOE Joint Genome Institute (JGI-PGF)"/>
            <person name="Walter F."/>
            <person name="Albersmeier A."/>
            <person name="Kalinowski J."/>
            <person name="Ruckert C."/>
        </authorList>
    </citation>
    <scope>NUCLEOTIDE SEQUENCE [LARGE SCALE GENOMIC DNA]</scope>
    <source>
        <strain evidence="1 2">CGMCC 4.7111</strain>
    </source>
</reference>
<dbReference type="EMBL" id="BMMM01000011">
    <property type="protein sequence ID" value="GGN75494.1"/>
    <property type="molecule type" value="Genomic_DNA"/>
</dbReference>
<dbReference type="Proteomes" id="UP000600365">
    <property type="component" value="Unassembled WGS sequence"/>
</dbReference>
<comment type="caution">
    <text evidence="1">The sequence shown here is derived from an EMBL/GenBank/DDBJ whole genome shotgun (WGS) entry which is preliminary data.</text>
</comment>
<organism evidence="1 2">
    <name type="scientific">Streptomyces albiflavescens</name>
    <dbReference type="NCBI Taxonomy" id="1623582"/>
    <lineage>
        <taxon>Bacteria</taxon>
        <taxon>Bacillati</taxon>
        <taxon>Actinomycetota</taxon>
        <taxon>Actinomycetes</taxon>
        <taxon>Kitasatosporales</taxon>
        <taxon>Streptomycetaceae</taxon>
        <taxon>Streptomyces</taxon>
    </lineage>
</organism>
<evidence type="ECO:0000313" key="2">
    <source>
        <dbReference type="Proteomes" id="UP000600365"/>
    </source>
</evidence>
<evidence type="ECO:0000313" key="1">
    <source>
        <dbReference type="EMBL" id="GGN75494.1"/>
    </source>
</evidence>
<gene>
    <name evidence="1" type="ORF">GCM10011579_055620</name>
</gene>
<keyword evidence="2" id="KW-1185">Reference proteome</keyword>
<protein>
    <submittedName>
        <fullName evidence="1">Uncharacterized protein</fullName>
    </submittedName>
</protein>
<proteinExistence type="predicted"/>
<accession>A0A918D6F0</accession>
<dbReference type="AlphaFoldDB" id="A0A918D6F0"/>